<dbReference type="RefSeq" id="WP_019035183.1">
    <property type="nucleotide sequence ID" value="NZ_JASOZY010000003.1"/>
</dbReference>
<feature type="transmembrane region" description="Helical" evidence="1">
    <location>
        <begin position="56"/>
        <end position="75"/>
    </location>
</feature>
<protein>
    <recommendedName>
        <fullName evidence="4">Tryptophan transporter</fullName>
    </recommendedName>
</protein>
<keyword evidence="1" id="KW-1133">Transmembrane helix</keyword>
<evidence type="ECO:0000313" key="3">
    <source>
        <dbReference type="Proteomes" id="UP000255517"/>
    </source>
</evidence>
<evidence type="ECO:0008006" key="4">
    <source>
        <dbReference type="Google" id="ProtNLM"/>
    </source>
</evidence>
<dbReference type="InterPro" id="IPR031360">
    <property type="entry name" value="TrpP"/>
</dbReference>
<dbReference type="OrthoDB" id="2243651at2"/>
<sequence>MMTTSKSSTKVLVTSAILMALGTVLHTIIPSVGIKPDFMLACMFVSLILTNTNKEMAVIGIVAGIITAMTTGFPAGQIPNLVDKALTTIVFGIFLRALQKRGELKFYHYGILFFLGTMFSGSVFLTVCLLMGRLLGLSEVIQIFQGGLIPMFVAVVFPTACANVVFGTLMVKIIQLMKKTR</sequence>
<evidence type="ECO:0000313" key="2">
    <source>
        <dbReference type="EMBL" id="SUB57550.1"/>
    </source>
</evidence>
<name>A0A379C5L0_9FIRM</name>
<dbReference type="Proteomes" id="UP000255517">
    <property type="component" value="Unassembled WGS sequence"/>
</dbReference>
<keyword evidence="1" id="KW-0812">Transmembrane</keyword>
<dbReference type="EMBL" id="UGSZ01000001">
    <property type="protein sequence ID" value="SUB57550.1"/>
    <property type="molecule type" value="Genomic_DNA"/>
</dbReference>
<gene>
    <name evidence="2" type="ORF">NCTC13149_01394</name>
</gene>
<organism evidence="2 3">
    <name type="scientific">Peptoniphilus lacrimalis</name>
    <dbReference type="NCBI Taxonomy" id="33031"/>
    <lineage>
        <taxon>Bacteria</taxon>
        <taxon>Bacillati</taxon>
        <taxon>Bacillota</taxon>
        <taxon>Tissierellia</taxon>
        <taxon>Tissierellales</taxon>
        <taxon>Peptoniphilaceae</taxon>
        <taxon>Peptoniphilus</taxon>
    </lineage>
</organism>
<keyword evidence="1" id="KW-0472">Membrane</keyword>
<feature type="transmembrane region" description="Helical" evidence="1">
    <location>
        <begin position="147"/>
        <end position="171"/>
    </location>
</feature>
<dbReference type="AlphaFoldDB" id="A0A379C5L0"/>
<reference evidence="2 3" key="1">
    <citation type="submission" date="2018-06" db="EMBL/GenBank/DDBJ databases">
        <authorList>
            <consortium name="Pathogen Informatics"/>
            <person name="Doyle S."/>
        </authorList>
    </citation>
    <scope>NUCLEOTIDE SEQUENCE [LARGE SCALE GENOMIC DNA]</scope>
    <source>
        <strain evidence="2 3">NCTC13149</strain>
    </source>
</reference>
<dbReference type="Pfam" id="PF17099">
    <property type="entry name" value="TrpP"/>
    <property type="match status" value="1"/>
</dbReference>
<evidence type="ECO:0000256" key="1">
    <source>
        <dbReference type="SAM" id="Phobius"/>
    </source>
</evidence>
<feature type="transmembrane region" description="Helical" evidence="1">
    <location>
        <begin position="110"/>
        <end position="135"/>
    </location>
</feature>
<accession>A0A379C5L0</accession>
<proteinExistence type="predicted"/>